<reference evidence="2" key="1">
    <citation type="journal article" date="2018" name="DNA Res.">
        <title>Multiple hybrid de novo genome assembly of finger millet, an orphan allotetraploid crop.</title>
        <authorList>
            <person name="Hatakeyama M."/>
            <person name="Aluri S."/>
            <person name="Balachadran M.T."/>
            <person name="Sivarajan S.R."/>
            <person name="Patrignani A."/>
            <person name="Gruter S."/>
            <person name="Poveda L."/>
            <person name="Shimizu-Inatsugi R."/>
            <person name="Baeten J."/>
            <person name="Francoijs K.J."/>
            <person name="Nataraja K.N."/>
            <person name="Reddy Y.A.N."/>
            <person name="Phadnis S."/>
            <person name="Ravikumar R.L."/>
            <person name="Schlapbach R."/>
            <person name="Sreeman S.M."/>
            <person name="Shimizu K.K."/>
        </authorList>
    </citation>
    <scope>NUCLEOTIDE SEQUENCE</scope>
</reference>
<feature type="domain" description="F-box protein AT5G49610-like beta-propeller" evidence="1">
    <location>
        <begin position="145"/>
        <end position="427"/>
    </location>
</feature>
<gene>
    <name evidence="2" type="primary">gb06918</name>
    <name evidence="2" type="ORF">PR202_gb06918</name>
</gene>
<dbReference type="PANTHER" id="PTHR33207">
    <property type="entry name" value="F-BOX DOMAIN CONTAINING PROTEIN-RELATED"/>
    <property type="match status" value="1"/>
</dbReference>
<sequence>MGIEKPRRPSPPPPPPVVETSASLVLGNDDLLREILLRVGLATSLIHGALVCRRWCRHASDPAFLRRFRARHPPRVLGVYLTLAPGPGSGTPPRPRFVPIRPIPELAGAARRAGAFFDAFEGSSGSILDSSGGDLSDPFEGSSGSILDSRGGRLLVSAFDERHESTQFVCSPMCPGRDMVVLPPPPPLPPFHLSSDEECIMYHYGEFLPDVAGQSYFSVVMGNGEQQTTVHLYELHDMSWDLRASAAVQLPVSPPKSRVKLFDNNNKFYRLSTISKILVCDFLSSSISTMELPNGVKNEHNGSIMLSRGDNSGIYLVYVKDSQLSIFHCRTAGDNLGNWFLVDTICLRDVCANVGMKACPPRLDGQSNGVNICAVGDNANFIILEMFGAIIFLDILNKQAEKVYEIKPEDKELVSVRPLMTIWPPVFPMRNEGYDQND</sequence>
<keyword evidence="3" id="KW-1185">Reference proteome</keyword>
<organism evidence="2 3">
    <name type="scientific">Eleusine coracana subsp. coracana</name>
    <dbReference type="NCBI Taxonomy" id="191504"/>
    <lineage>
        <taxon>Eukaryota</taxon>
        <taxon>Viridiplantae</taxon>
        <taxon>Streptophyta</taxon>
        <taxon>Embryophyta</taxon>
        <taxon>Tracheophyta</taxon>
        <taxon>Spermatophyta</taxon>
        <taxon>Magnoliopsida</taxon>
        <taxon>Liliopsida</taxon>
        <taxon>Poales</taxon>
        <taxon>Poaceae</taxon>
        <taxon>PACMAD clade</taxon>
        <taxon>Chloridoideae</taxon>
        <taxon>Cynodonteae</taxon>
        <taxon>Eleusininae</taxon>
        <taxon>Eleusine</taxon>
    </lineage>
</organism>
<dbReference type="SUPFAM" id="SSF81383">
    <property type="entry name" value="F-box domain"/>
    <property type="match status" value="1"/>
</dbReference>
<proteinExistence type="predicted"/>
<evidence type="ECO:0000313" key="3">
    <source>
        <dbReference type="Proteomes" id="UP001054889"/>
    </source>
</evidence>
<reference evidence="2" key="2">
    <citation type="submission" date="2021-12" db="EMBL/GenBank/DDBJ databases">
        <title>Resequencing data analysis of finger millet.</title>
        <authorList>
            <person name="Hatakeyama M."/>
            <person name="Aluri S."/>
            <person name="Balachadran M.T."/>
            <person name="Sivarajan S.R."/>
            <person name="Poveda L."/>
            <person name="Shimizu-Inatsugi R."/>
            <person name="Schlapbach R."/>
            <person name="Sreeman S.M."/>
            <person name="Shimizu K.K."/>
        </authorList>
    </citation>
    <scope>NUCLEOTIDE SEQUENCE</scope>
</reference>
<evidence type="ECO:0000313" key="2">
    <source>
        <dbReference type="EMBL" id="GJN19623.1"/>
    </source>
</evidence>
<comment type="caution">
    <text evidence="2">The sequence shown here is derived from an EMBL/GenBank/DDBJ whole genome shotgun (WGS) entry which is preliminary data.</text>
</comment>
<dbReference type="Proteomes" id="UP001054889">
    <property type="component" value="Unassembled WGS sequence"/>
</dbReference>
<dbReference type="InterPro" id="IPR056594">
    <property type="entry name" value="AT5G49610-like_b-prop"/>
</dbReference>
<dbReference type="EMBL" id="BQKI01000074">
    <property type="protein sequence ID" value="GJN19623.1"/>
    <property type="molecule type" value="Genomic_DNA"/>
</dbReference>
<dbReference type="Pfam" id="PF23635">
    <property type="entry name" value="Beta-prop_AT5G49610-like"/>
    <property type="match status" value="1"/>
</dbReference>
<dbReference type="InterPro" id="IPR036047">
    <property type="entry name" value="F-box-like_dom_sf"/>
</dbReference>
<evidence type="ECO:0000259" key="1">
    <source>
        <dbReference type="Pfam" id="PF23635"/>
    </source>
</evidence>
<protein>
    <recommendedName>
        <fullName evidence="1">F-box protein AT5G49610-like beta-propeller domain-containing protein</fullName>
    </recommendedName>
</protein>
<name>A0AAV5EA46_ELECO</name>
<dbReference type="AlphaFoldDB" id="A0AAV5EA46"/>
<accession>A0AAV5EA46</accession>